<keyword evidence="8 11" id="KW-0472">Membrane</keyword>
<feature type="transmembrane region" description="Helical" evidence="11">
    <location>
        <begin position="350"/>
        <end position="371"/>
    </location>
</feature>
<name>E3JQ73_PUCGT</name>
<dbReference type="GeneID" id="10528170"/>
<dbReference type="InterPro" id="IPR051410">
    <property type="entry name" value="Ferric/Cupric_Reductase"/>
</dbReference>
<dbReference type="InParanoid" id="E3JQ73"/>
<dbReference type="EC" id="1.16.1.9" evidence="2"/>
<evidence type="ECO:0000313" key="13">
    <source>
        <dbReference type="EMBL" id="EFP74363.2"/>
    </source>
</evidence>
<comment type="subcellular location">
    <subcellularLocation>
        <location evidence="1">Cell membrane</location>
        <topology evidence="1">Multi-pass membrane protein</topology>
    </subcellularLocation>
</comment>
<dbReference type="GO" id="GO:0006826">
    <property type="term" value="P:iron ion transport"/>
    <property type="evidence" value="ECO:0007669"/>
    <property type="project" value="UniProtKB-ARBA"/>
</dbReference>
<evidence type="ECO:0000256" key="3">
    <source>
        <dbReference type="ARBA" id="ARBA00022448"/>
    </source>
</evidence>
<evidence type="ECO:0000256" key="6">
    <source>
        <dbReference type="ARBA" id="ARBA00022989"/>
    </source>
</evidence>
<dbReference type="KEGG" id="pgr:PGTG_00319"/>
<dbReference type="eggNOG" id="KOG0039">
    <property type="taxonomic scope" value="Eukaryota"/>
</dbReference>
<comment type="catalytic activity">
    <reaction evidence="9">
        <text>2 a Fe(II)-siderophore + NADP(+) + H(+) = 2 a Fe(III)-siderophore + NADPH</text>
        <dbReference type="Rhea" id="RHEA:28795"/>
        <dbReference type="Rhea" id="RHEA-COMP:11342"/>
        <dbReference type="Rhea" id="RHEA-COMP:11344"/>
        <dbReference type="ChEBI" id="CHEBI:15378"/>
        <dbReference type="ChEBI" id="CHEBI:29033"/>
        <dbReference type="ChEBI" id="CHEBI:29034"/>
        <dbReference type="ChEBI" id="CHEBI:57783"/>
        <dbReference type="ChEBI" id="CHEBI:58349"/>
        <dbReference type="EC" id="1.16.1.9"/>
    </reaction>
</comment>
<evidence type="ECO:0000256" key="2">
    <source>
        <dbReference type="ARBA" id="ARBA00012668"/>
    </source>
</evidence>
<dbReference type="SFLD" id="SFLDS00052">
    <property type="entry name" value="Ferric_Reductase_Domain"/>
    <property type="match status" value="1"/>
</dbReference>
<dbReference type="Pfam" id="PF08022">
    <property type="entry name" value="FAD_binding_8"/>
    <property type="match status" value="1"/>
</dbReference>
<dbReference type="CDD" id="cd06186">
    <property type="entry name" value="NOX_Duox_like_FAD_NADP"/>
    <property type="match status" value="1"/>
</dbReference>
<keyword evidence="7" id="KW-0406">Ion transport</keyword>
<dbReference type="InterPro" id="IPR039261">
    <property type="entry name" value="FNR_nucleotide-bd"/>
</dbReference>
<evidence type="ECO:0000256" key="5">
    <source>
        <dbReference type="ARBA" id="ARBA00022692"/>
    </source>
</evidence>
<evidence type="ECO:0000256" key="1">
    <source>
        <dbReference type="ARBA" id="ARBA00004651"/>
    </source>
</evidence>
<dbReference type="GO" id="GO:0052851">
    <property type="term" value="F:ferric-chelate reductase (NADPH) activity"/>
    <property type="evidence" value="ECO:0007669"/>
    <property type="project" value="UniProtKB-EC"/>
</dbReference>
<dbReference type="Gene3D" id="3.40.50.80">
    <property type="entry name" value="Nucleotide-binding domain of ferredoxin-NADP reductase (FNR) module"/>
    <property type="match status" value="1"/>
</dbReference>
<evidence type="ECO:0000313" key="14">
    <source>
        <dbReference type="Proteomes" id="UP000008783"/>
    </source>
</evidence>
<organism evidence="13 14">
    <name type="scientific">Puccinia graminis f. sp. tritici (strain CRL 75-36-700-3 / race SCCL)</name>
    <name type="common">Black stem rust fungus</name>
    <dbReference type="NCBI Taxonomy" id="418459"/>
    <lineage>
        <taxon>Eukaryota</taxon>
        <taxon>Fungi</taxon>
        <taxon>Dikarya</taxon>
        <taxon>Basidiomycota</taxon>
        <taxon>Pucciniomycotina</taxon>
        <taxon>Pucciniomycetes</taxon>
        <taxon>Pucciniales</taxon>
        <taxon>Pucciniaceae</taxon>
        <taxon>Puccinia</taxon>
    </lineage>
</organism>
<gene>
    <name evidence="13" type="ORF">PGTG_00319</name>
</gene>
<dbReference type="InterPro" id="IPR013112">
    <property type="entry name" value="FAD-bd_8"/>
</dbReference>
<evidence type="ECO:0000259" key="12">
    <source>
        <dbReference type="PROSITE" id="PS51384"/>
    </source>
</evidence>
<evidence type="ECO:0000256" key="7">
    <source>
        <dbReference type="ARBA" id="ARBA00023065"/>
    </source>
</evidence>
<dbReference type="PANTHER" id="PTHR32361:SF28">
    <property type="entry name" value="FRP1P"/>
    <property type="match status" value="1"/>
</dbReference>
<dbReference type="InterPro" id="IPR017938">
    <property type="entry name" value="Riboflavin_synthase-like_b-brl"/>
</dbReference>
<dbReference type="EMBL" id="DS178262">
    <property type="protein sequence ID" value="EFP74363.2"/>
    <property type="molecule type" value="Genomic_DNA"/>
</dbReference>
<sequence length="752" mass="82389">MTSQCGEHPEHCDFERSLTYPGGYGAKIGQGKNNWSRCSVLSDRLTGDGSCKAHRCCFLKPSFSVAVASKEMILALRVGWIDFITSQITRSPTLSSTIERDGNPLIRDMSCRCRGIMWYFGLLAQVAFSQHQAPDPSEKPENAEASAPLRIAKMLEGQAIVNRWLASLNYHVLGLCVILCLIIGVILMIRRGARAFHFGWFLYGKPPRGQVFQPAHVSQHPKSWQAELGAVRQIYGFTFLQNVPLISNFTFGQLTLSSFFVGLVVILAVLSNPAPTQNPRRFGYLAAANIPFLVLFSMKNSPLALLGKGYEKLNFIHRFIGFVVIACSLIHGGLMTSFMSQGKISNTRAFYSGCFMGFMLLLVGITAIPAIRRRIYKIFYIVHVLGYLSLFAGGIYHEKALRPYMISAISLHLLSSGWQVLKWKMYTATLTPLPGKITRVEINGIKTGWKAGHHVRLRVLGSFWQGLQAHPFTIASAPSRSGSETNSLILYVKAVGSFTTMLYAKAVTVDGFSDIRPVSQSRFSNGSQKLVQLPSDICSSITNSENKSSSVGSIGTLQNSDKNHHGTISRMATLDIGLPDGVEVNVHVEGPYGGIGWHGLDEFRDVIICAGGSGISFLVAVVSELVSLAKVGGITKRALVIFTVRDWEVAKYFGNILARDIEESLTYGLSLDVRFFVTVKVETPIPLGDIKIRWQRPSLDVLVKEFLMDVVGGQGVGLGACGPPGLMAQVRSSVAMIDLKTAKRVGGINMHL</sequence>
<evidence type="ECO:0000256" key="10">
    <source>
        <dbReference type="SAM" id="MobiDB-lite"/>
    </source>
</evidence>
<keyword evidence="4" id="KW-1003">Cell membrane</keyword>
<dbReference type="InterPro" id="IPR017927">
    <property type="entry name" value="FAD-bd_FR_type"/>
</dbReference>
<feature type="compositionally biased region" description="Polar residues" evidence="10">
    <location>
        <begin position="551"/>
        <end position="560"/>
    </location>
</feature>
<evidence type="ECO:0000256" key="8">
    <source>
        <dbReference type="ARBA" id="ARBA00023136"/>
    </source>
</evidence>
<dbReference type="SFLD" id="SFLDG01168">
    <property type="entry name" value="Ferric_reductase_subgroup_(FRE"/>
    <property type="match status" value="1"/>
</dbReference>
<dbReference type="SUPFAM" id="SSF63380">
    <property type="entry name" value="Riboflavin synthase domain-like"/>
    <property type="match status" value="1"/>
</dbReference>
<feature type="region of interest" description="Disordered" evidence="10">
    <location>
        <begin position="543"/>
        <end position="564"/>
    </location>
</feature>
<dbReference type="PANTHER" id="PTHR32361">
    <property type="entry name" value="FERRIC/CUPRIC REDUCTASE TRANSMEMBRANE COMPONENT"/>
    <property type="match status" value="1"/>
</dbReference>
<feature type="transmembrane region" description="Helical" evidence="11">
    <location>
        <begin position="378"/>
        <end position="397"/>
    </location>
</feature>
<evidence type="ECO:0000256" key="4">
    <source>
        <dbReference type="ARBA" id="ARBA00022475"/>
    </source>
</evidence>
<dbReference type="SUPFAM" id="SSF52343">
    <property type="entry name" value="Ferredoxin reductase-like, C-terminal NADP-linked domain"/>
    <property type="match status" value="1"/>
</dbReference>
<feature type="transmembrane region" description="Helical" evidence="11">
    <location>
        <begin position="249"/>
        <end position="270"/>
    </location>
</feature>
<keyword evidence="5 11" id="KW-0812">Transmembrane</keyword>
<dbReference type="AlphaFoldDB" id="E3JQ73"/>
<proteinExistence type="predicted"/>
<dbReference type="OrthoDB" id="17725at2759"/>
<dbReference type="GO" id="GO:0005886">
    <property type="term" value="C:plasma membrane"/>
    <property type="evidence" value="ECO:0000318"/>
    <property type="project" value="GO_Central"/>
</dbReference>
<reference evidence="14" key="2">
    <citation type="journal article" date="2011" name="Proc. Natl. Acad. Sci. U.S.A.">
        <title>Obligate biotrophy features unraveled by the genomic analysis of rust fungi.</title>
        <authorList>
            <person name="Duplessis S."/>
            <person name="Cuomo C.A."/>
            <person name="Lin Y.-C."/>
            <person name="Aerts A."/>
            <person name="Tisserant E."/>
            <person name="Veneault-Fourrey C."/>
            <person name="Joly D.L."/>
            <person name="Hacquard S."/>
            <person name="Amselem J."/>
            <person name="Cantarel B.L."/>
            <person name="Chiu R."/>
            <person name="Coutinho P.M."/>
            <person name="Feau N."/>
            <person name="Field M."/>
            <person name="Frey P."/>
            <person name="Gelhaye E."/>
            <person name="Goldberg J."/>
            <person name="Grabherr M.G."/>
            <person name="Kodira C.D."/>
            <person name="Kohler A."/>
            <person name="Kuees U."/>
            <person name="Lindquist E.A."/>
            <person name="Lucas S.M."/>
            <person name="Mago R."/>
            <person name="Mauceli E."/>
            <person name="Morin E."/>
            <person name="Murat C."/>
            <person name="Pangilinan J.L."/>
            <person name="Park R."/>
            <person name="Pearson M."/>
            <person name="Quesneville H."/>
            <person name="Rouhier N."/>
            <person name="Sakthikumar S."/>
            <person name="Salamov A.A."/>
            <person name="Schmutz J."/>
            <person name="Selles B."/>
            <person name="Shapiro H."/>
            <person name="Tanguay P."/>
            <person name="Tuskan G.A."/>
            <person name="Henrissat B."/>
            <person name="Van de Peer Y."/>
            <person name="Rouze P."/>
            <person name="Ellis J.G."/>
            <person name="Dodds P.N."/>
            <person name="Schein J.E."/>
            <person name="Zhong S."/>
            <person name="Hamelin R.C."/>
            <person name="Grigoriev I.V."/>
            <person name="Szabo L.J."/>
            <person name="Martin F."/>
        </authorList>
    </citation>
    <scope>NUCLEOTIDE SEQUENCE [LARGE SCALE GENOMIC DNA]</scope>
    <source>
        <strain evidence="14">CRL 75-36-700-3 / race SCCL</strain>
    </source>
</reference>
<dbReference type="PROSITE" id="PS51384">
    <property type="entry name" value="FAD_FR"/>
    <property type="match status" value="1"/>
</dbReference>
<evidence type="ECO:0000256" key="11">
    <source>
        <dbReference type="SAM" id="Phobius"/>
    </source>
</evidence>
<dbReference type="InterPro" id="IPR013130">
    <property type="entry name" value="Fe3_Rdtase_TM_dom"/>
</dbReference>
<keyword evidence="14" id="KW-1185">Reference proteome</keyword>
<keyword evidence="3" id="KW-0813">Transport</keyword>
<dbReference type="RefSeq" id="XP_003307369.2">
    <property type="nucleotide sequence ID" value="XM_003307321.2"/>
</dbReference>
<feature type="transmembrane region" description="Helical" evidence="11">
    <location>
        <begin position="319"/>
        <end position="338"/>
    </location>
</feature>
<feature type="transmembrane region" description="Helical" evidence="11">
    <location>
        <begin position="168"/>
        <end position="189"/>
    </location>
</feature>
<keyword evidence="6 11" id="KW-1133">Transmembrane helix</keyword>
<dbReference type="VEuPathDB" id="FungiDB:PGTG_00319"/>
<dbReference type="Pfam" id="PF01794">
    <property type="entry name" value="Ferric_reduct"/>
    <property type="match status" value="1"/>
</dbReference>
<dbReference type="Proteomes" id="UP000008783">
    <property type="component" value="Unassembled WGS sequence"/>
</dbReference>
<feature type="domain" description="FAD-binding FR-type" evidence="12">
    <location>
        <begin position="401"/>
        <end position="534"/>
    </location>
</feature>
<protein>
    <recommendedName>
        <fullName evidence="2">ferric-chelate reductase (NADPH)</fullName>
        <ecNumber evidence="2">1.16.1.9</ecNumber>
    </recommendedName>
</protein>
<accession>E3JQ73</accession>
<dbReference type="FunCoup" id="E3JQ73">
    <property type="interactions" value="167"/>
</dbReference>
<dbReference type="HOGENOM" id="CLU_370118_0_0_1"/>
<dbReference type="GO" id="GO:0000293">
    <property type="term" value="F:ferric-chelate reductase activity"/>
    <property type="evidence" value="ECO:0000318"/>
    <property type="project" value="GO_Central"/>
</dbReference>
<evidence type="ECO:0000256" key="9">
    <source>
        <dbReference type="ARBA" id="ARBA00048483"/>
    </source>
</evidence>
<reference key="1">
    <citation type="submission" date="2007-01" db="EMBL/GenBank/DDBJ databases">
        <title>The Genome Sequence of Puccinia graminis f. sp. tritici Strain CRL 75-36-700-3.</title>
        <authorList>
            <consortium name="The Broad Institute Genome Sequencing Platform"/>
            <person name="Birren B."/>
            <person name="Lander E."/>
            <person name="Galagan J."/>
            <person name="Nusbaum C."/>
            <person name="Devon K."/>
            <person name="Cuomo C."/>
            <person name="Jaffe D."/>
            <person name="Butler J."/>
            <person name="Alvarez P."/>
            <person name="Gnerre S."/>
            <person name="Grabherr M."/>
            <person name="Mauceli E."/>
            <person name="Brockman W."/>
            <person name="Young S."/>
            <person name="LaButti K."/>
            <person name="Sykes S."/>
            <person name="DeCaprio D."/>
            <person name="Crawford M."/>
            <person name="Koehrsen M."/>
            <person name="Engels R."/>
            <person name="Montgomery P."/>
            <person name="Pearson M."/>
            <person name="Howarth C."/>
            <person name="Larson L."/>
            <person name="White J."/>
            <person name="Zeng Q."/>
            <person name="Kodira C."/>
            <person name="Yandava C."/>
            <person name="Alvarado L."/>
            <person name="O'Leary S."/>
            <person name="Szabo L."/>
            <person name="Dean R."/>
            <person name="Schein J."/>
        </authorList>
    </citation>
    <scope>NUCLEOTIDE SEQUENCE</scope>
    <source>
        <strain>CRL 75-36-700-3</strain>
    </source>
</reference>